<dbReference type="Gene3D" id="2.40.160.50">
    <property type="entry name" value="membrane protein fhac: a member of the omp85/tpsb transporter family"/>
    <property type="match status" value="1"/>
</dbReference>
<dbReference type="GO" id="GO:0071709">
    <property type="term" value="P:membrane assembly"/>
    <property type="evidence" value="ECO:0007669"/>
    <property type="project" value="InterPro"/>
</dbReference>
<dbReference type="InterPro" id="IPR039910">
    <property type="entry name" value="D15-like"/>
</dbReference>
<keyword evidence="7" id="KW-0998">Cell outer membrane</keyword>
<dbReference type="PIRSF" id="PIRSF006076">
    <property type="entry name" value="OM_assembly_OMP85"/>
    <property type="match status" value="1"/>
</dbReference>
<reference evidence="10 11" key="1">
    <citation type="submission" date="2020-02" db="EMBL/GenBank/DDBJ databases">
        <title>Genomic and physiological characterization of two novel Nitrospinaceae genera.</title>
        <authorList>
            <person name="Mueller A.J."/>
            <person name="Jung M.-Y."/>
            <person name="Strachan C.R."/>
            <person name="Herbold C.W."/>
            <person name="Kirkegaard R.H."/>
            <person name="Daims H."/>
        </authorList>
    </citation>
    <scope>NUCLEOTIDE SEQUENCE [LARGE SCALE GENOMIC DNA]</scope>
    <source>
        <strain evidence="10">EB</strain>
    </source>
</reference>
<keyword evidence="3" id="KW-0812">Transmembrane</keyword>
<dbReference type="InterPro" id="IPR010827">
    <property type="entry name" value="BamA/TamA_POTRA"/>
</dbReference>
<protein>
    <recommendedName>
        <fullName evidence="8">Outer membrane protein assembly factor BamA</fullName>
    </recommendedName>
</protein>
<dbReference type="InterPro" id="IPR000184">
    <property type="entry name" value="Bac_surfAg_D15"/>
</dbReference>
<evidence type="ECO:0000256" key="4">
    <source>
        <dbReference type="ARBA" id="ARBA00022729"/>
    </source>
</evidence>
<keyword evidence="5" id="KW-0677">Repeat</keyword>
<proteinExistence type="inferred from homology"/>
<dbReference type="GO" id="GO:0009279">
    <property type="term" value="C:cell outer membrane"/>
    <property type="evidence" value="ECO:0007669"/>
    <property type="project" value="UniProtKB-UniRule"/>
</dbReference>
<evidence type="ECO:0000256" key="8">
    <source>
        <dbReference type="NCBIfam" id="TIGR03303"/>
    </source>
</evidence>
<dbReference type="Proteomes" id="UP000594688">
    <property type="component" value="Chromosome"/>
</dbReference>
<dbReference type="HAMAP" id="MF_01430">
    <property type="entry name" value="OM_assembly_BamA"/>
    <property type="match status" value="1"/>
</dbReference>
<dbReference type="InterPro" id="IPR023707">
    <property type="entry name" value="OM_assembly_BamA"/>
</dbReference>
<keyword evidence="2" id="KW-1134">Transmembrane beta strand</keyword>
<evidence type="ECO:0000256" key="5">
    <source>
        <dbReference type="ARBA" id="ARBA00022737"/>
    </source>
</evidence>
<organism evidence="10 11">
    <name type="scientific">Candidatus Nitronauta litoralis</name>
    <dbReference type="NCBI Taxonomy" id="2705533"/>
    <lineage>
        <taxon>Bacteria</taxon>
        <taxon>Pseudomonadati</taxon>
        <taxon>Nitrospinota/Tectimicrobiota group</taxon>
        <taxon>Nitrospinota</taxon>
        <taxon>Nitrospinia</taxon>
        <taxon>Nitrospinales</taxon>
        <taxon>Nitrospinaceae</taxon>
        <taxon>Candidatus Nitronauta</taxon>
    </lineage>
</organism>
<feature type="domain" description="POTRA" evidence="9">
    <location>
        <begin position="361"/>
        <end position="434"/>
    </location>
</feature>
<dbReference type="AlphaFoldDB" id="A0A7T0BUH8"/>
<evidence type="ECO:0000256" key="7">
    <source>
        <dbReference type="ARBA" id="ARBA00023237"/>
    </source>
</evidence>
<evidence type="ECO:0000313" key="10">
    <source>
        <dbReference type="EMBL" id="QPJ61153.1"/>
    </source>
</evidence>
<name>A0A7T0BUH8_9BACT</name>
<sequence length="765" mass="86195">MGRLPFLCLFLILSCVTFLVGEVSAQGLGGFSAESDKIVRAVKIRGNDRIDSATILYYIKTREDEPLRKSTVRRDIEQIFSLGQFKDIKVETRPLEDGVEVIYVVEEIPSIGDVSFVGNTQVENKDLRKAISLKRGATFKEHLVQDTVEKVKGVYEEKGYFFAESRVTTTASREGIVNVTVHIKEGEKVSIEEIRFKGNKSIDADDLEDQMETESETFLSFLDESGIYKKDILKLDLLRIEAYYQDHGFVKVRVLDPKIDINRKEKAIYITIPVQEGPQYRVGKIKVTEDDTYSEEELLSVVKLKPGDIYDISKLRKDIITITDLYSARGYAYADVLPDTKLDDQKKLVDLEVKVNRGRKVYVGEINIAGNTKTRDNVIRREFRIQEGQLFDSLALKRTKQRINNLQFFEDVKIDTHRGKESDLIDINTTVTERPTGSLSLGAGFSSVENFIFNASITQDNLFGRGQRLNFSTDLSSRRTNFNLNFTDPRIFDSTISLGVDLFSRQSNSFSFEQLSTGAGLRFGKSLGEYNWVGLAYQFQEVEVTNIQAIDISSDFRNGTFTTSRIQPTLIRDTRDNFLNPSNGQRHVLRFDVAGGVLGGSDFIKSSYEVSYYYPLIEKLVFAAHAEIKIGDGYNNQELPLFERYFMGGASSLRGFTIQEVGPRNSVGSVLGGDQSLLFNLELQYPITNEFRLFGFYDRGNVYGSGFDISRTAEVIDIGEMRHSTGAGVRFLSPFGPIGVAYGFKLDQRTGESSGEFHFSAGSAF</sequence>
<accession>A0A7T0BUH8</accession>
<feature type="domain" description="POTRA" evidence="9">
    <location>
        <begin position="37"/>
        <end position="108"/>
    </location>
</feature>
<evidence type="ECO:0000259" key="9">
    <source>
        <dbReference type="PROSITE" id="PS51779"/>
    </source>
</evidence>
<dbReference type="NCBIfam" id="TIGR03303">
    <property type="entry name" value="OM_YaeT"/>
    <property type="match status" value="1"/>
</dbReference>
<feature type="domain" description="POTRA" evidence="9">
    <location>
        <begin position="109"/>
        <end position="186"/>
    </location>
</feature>
<evidence type="ECO:0000256" key="1">
    <source>
        <dbReference type="ARBA" id="ARBA00004370"/>
    </source>
</evidence>
<dbReference type="PROSITE" id="PS51779">
    <property type="entry name" value="POTRA"/>
    <property type="match status" value="4"/>
</dbReference>
<feature type="domain" description="POTRA" evidence="9">
    <location>
        <begin position="280"/>
        <end position="358"/>
    </location>
</feature>
<gene>
    <name evidence="10" type="primary">bamA</name>
    <name evidence="10" type="ORF">G3M70_04320</name>
</gene>
<evidence type="ECO:0000256" key="3">
    <source>
        <dbReference type="ARBA" id="ARBA00022692"/>
    </source>
</evidence>
<dbReference type="Gene3D" id="3.10.20.310">
    <property type="entry name" value="membrane protein fhac"/>
    <property type="match status" value="5"/>
</dbReference>
<keyword evidence="6" id="KW-0472">Membrane</keyword>
<comment type="subcellular location">
    <subcellularLocation>
        <location evidence="1">Membrane</location>
    </subcellularLocation>
</comment>
<evidence type="ECO:0000256" key="2">
    <source>
        <dbReference type="ARBA" id="ARBA00022452"/>
    </source>
</evidence>
<dbReference type="InterPro" id="IPR034746">
    <property type="entry name" value="POTRA"/>
</dbReference>
<evidence type="ECO:0000313" key="11">
    <source>
        <dbReference type="Proteomes" id="UP000594688"/>
    </source>
</evidence>
<dbReference type="PROSITE" id="PS51257">
    <property type="entry name" value="PROKAR_LIPOPROTEIN"/>
    <property type="match status" value="1"/>
</dbReference>
<keyword evidence="4" id="KW-0732">Signal</keyword>
<dbReference type="PANTHER" id="PTHR12815">
    <property type="entry name" value="SORTING AND ASSEMBLY MACHINERY SAMM50 PROTEIN FAMILY MEMBER"/>
    <property type="match status" value="1"/>
</dbReference>
<dbReference type="EMBL" id="CP048685">
    <property type="protein sequence ID" value="QPJ61153.1"/>
    <property type="molecule type" value="Genomic_DNA"/>
</dbReference>
<evidence type="ECO:0000256" key="6">
    <source>
        <dbReference type="ARBA" id="ARBA00023136"/>
    </source>
</evidence>
<dbReference type="PANTHER" id="PTHR12815:SF23">
    <property type="entry name" value="OUTER MEMBRANE PROTEIN ASSEMBLY FACTOR BAMA"/>
    <property type="match status" value="1"/>
</dbReference>
<dbReference type="KEGG" id="nli:G3M70_04320"/>
<dbReference type="Pfam" id="PF07244">
    <property type="entry name" value="POTRA"/>
    <property type="match status" value="5"/>
</dbReference>
<dbReference type="Pfam" id="PF01103">
    <property type="entry name" value="Omp85"/>
    <property type="match status" value="1"/>
</dbReference>